<comment type="caution">
    <text evidence="1">The sequence shown here is derived from an EMBL/GenBank/DDBJ whole genome shotgun (WGS) entry which is preliminary data.</text>
</comment>
<name>A0A2S6GM04_9PSEU</name>
<dbReference type="RefSeq" id="WP_104480665.1">
    <property type="nucleotide sequence ID" value="NZ_CP154825.1"/>
</dbReference>
<sequence>MDRVYRTEFIRERTGRTVYADGAPVAAGPVDMSAEQARVWANGRLGEGMVWLSGWVDPAETWYLVA</sequence>
<dbReference type="EMBL" id="PTIX01000011">
    <property type="protein sequence ID" value="PPK66196.1"/>
    <property type="molecule type" value="Genomic_DNA"/>
</dbReference>
<protein>
    <submittedName>
        <fullName evidence="1">Uncharacterized protein</fullName>
    </submittedName>
</protein>
<evidence type="ECO:0000313" key="1">
    <source>
        <dbReference type="EMBL" id="PPK66196.1"/>
    </source>
</evidence>
<evidence type="ECO:0000313" key="2">
    <source>
        <dbReference type="Proteomes" id="UP000239203"/>
    </source>
</evidence>
<gene>
    <name evidence="1" type="ORF">CLV40_111160</name>
</gene>
<organism evidence="1 2">
    <name type="scientific">Actinokineospora auranticolor</name>
    <dbReference type="NCBI Taxonomy" id="155976"/>
    <lineage>
        <taxon>Bacteria</taxon>
        <taxon>Bacillati</taxon>
        <taxon>Actinomycetota</taxon>
        <taxon>Actinomycetes</taxon>
        <taxon>Pseudonocardiales</taxon>
        <taxon>Pseudonocardiaceae</taxon>
        <taxon>Actinokineospora</taxon>
    </lineage>
</organism>
<keyword evidence="2" id="KW-1185">Reference proteome</keyword>
<reference evidence="1 2" key="1">
    <citation type="submission" date="2018-02" db="EMBL/GenBank/DDBJ databases">
        <title>Genomic Encyclopedia of Archaeal and Bacterial Type Strains, Phase II (KMG-II): from individual species to whole genera.</title>
        <authorList>
            <person name="Goeker M."/>
        </authorList>
    </citation>
    <scope>NUCLEOTIDE SEQUENCE [LARGE SCALE GENOMIC DNA]</scope>
    <source>
        <strain evidence="1 2">YU 961-1</strain>
    </source>
</reference>
<dbReference type="AlphaFoldDB" id="A0A2S6GM04"/>
<accession>A0A2S6GM04</accession>
<proteinExistence type="predicted"/>
<dbReference type="Proteomes" id="UP000239203">
    <property type="component" value="Unassembled WGS sequence"/>
</dbReference>